<organism evidence="2 3">
    <name type="scientific">Teichococcus deserti</name>
    <dbReference type="NCBI Taxonomy" id="1817963"/>
    <lineage>
        <taxon>Bacteria</taxon>
        <taxon>Pseudomonadati</taxon>
        <taxon>Pseudomonadota</taxon>
        <taxon>Alphaproteobacteria</taxon>
        <taxon>Acetobacterales</taxon>
        <taxon>Roseomonadaceae</taxon>
        <taxon>Roseomonas</taxon>
    </lineage>
</organism>
<dbReference type="InterPro" id="IPR051918">
    <property type="entry name" value="STPP_CPPED1"/>
</dbReference>
<evidence type="ECO:0000259" key="1">
    <source>
        <dbReference type="Pfam" id="PF00149"/>
    </source>
</evidence>
<dbReference type="EMBL" id="MLCO01000302">
    <property type="protein sequence ID" value="ONG47053.1"/>
    <property type="molecule type" value="Genomic_DNA"/>
</dbReference>
<dbReference type="OrthoDB" id="651281at2"/>
<dbReference type="Gene3D" id="3.60.21.10">
    <property type="match status" value="1"/>
</dbReference>
<dbReference type="AlphaFoldDB" id="A0A1V2GXP1"/>
<evidence type="ECO:0000313" key="3">
    <source>
        <dbReference type="Proteomes" id="UP000188879"/>
    </source>
</evidence>
<feature type="domain" description="Calcineurin-like phosphoesterase" evidence="1">
    <location>
        <begin position="4"/>
        <end position="205"/>
    </location>
</feature>
<dbReference type="GO" id="GO:0016787">
    <property type="term" value="F:hydrolase activity"/>
    <property type="evidence" value="ECO:0007669"/>
    <property type="project" value="InterPro"/>
</dbReference>
<dbReference type="Pfam" id="PF00149">
    <property type="entry name" value="Metallophos"/>
    <property type="match status" value="1"/>
</dbReference>
<protein>
    <submittedName>
        <fullName evidence="2">Serine/threonine protein phosphatase</fullName>
    </submittedName>
</protein>
<dbReference type="SUPFAM" id="SSF56300">
    <property type="entry name" value="Metallo-dependent phosphatases"/>
    <property type="match status" value="1"/>
</dbReference>
<gene>
    <name evidence="2" type="ORF">BKE38_24545</name>
</gene>
<dbReference type="Proteomes" id="UP000188879">
    <property type="component" value="Unassembled WGS sequence"/>
</dbReference>
<keyword evidence="3" id="KW-1185">Reference proteome</keyword>
<comment type="caution">
    <text evidence="2">The sequence shown here is derived from an EMBL/GenBank/DDBJ whole genome shotgun (WGS) entry which is preliminary data.</text>
</comment>
<dbReference type="InterPro" id="IPR029052">
    <property type="entry name" value="Metallo-depent_PP-like"/>
</dbReference>
<dbReference type="PANTHER" id="PTHR43143:SF1">
    <property type="entry name" value="SERINE_THREONINE-PROTEIN PHOSPHATASE CPPED1"/>
    <property type="match status" value="1"/>
</dbReference>
<sequence length="283" mass="30894">MVFTLAQISDTHLSRRHPGFTANFNILAGHLLAEAPDLVIHTGDVSAHGEQPGDAGEADLAFARAAMDGLGLGWQAVPGNHDIGNDPALAGSTPANAERLTRWQRHFNPGHFVQDVPGWRLIGLNTLIMGADLPEAEAQFAFLEEALANAGGRRVAIFQHKPLCEVTLAEQHPTYWSVLPAPRARLAELLRRHDVAFVASGHVHQAQDRGVVEGIRQIWAPAVAFFVGDTWQEKVGDKRLGYVEHLLHEDGRHESRVRMLDTLAPHDIGLLPEIYGPQQPVAA</sequence>
<dbReference type="RefSeq" id="WP_076959912.1">
    <property type="nucleotide sequence ID" value="NZ_MLCO01000302.1"/>
</dbReference>
<accession>A0A1V2GXP1</accession>
<proteinExistence type="predicted"/>
<name>A0A1V2GXP1_9PROT</name>
<reference evidence="2 3" key="1">
    <citation type="submission" date="2016-10" db="EMBL/GenBank/DDBJ databases">
        <title>Draft Genome sequence of Roseomonas sp. strain M3.</title>
        <authorList>
            <person name="Subhash Y."/>
            <person name="Lee S."/>
        </authorList>
    </citation>
    <scope>NUCLEOTIDE SEQUENCE [LARGE SCALE GENOMIC DNA]</scope>
    <source>
        <strain evidence="2 3">M3</strain>
    </source>
</reference>
<dbReference type="InterPro" id="IPR004843">
    <property type="entry name" value="Calcineurin-like_PHP"/>
</dbReference>
<evidence type="ECO:0000313" key="2">
    <source>
        <dbReference type="EMBL" id="ONG47053.1"/>
    </source>
</evidence>
<dbReference type="PANTHER" id="PTHR43143">
    <property type="entry name" value="METALLOPHOSPHOESTERASE, CALCINEURIN SUPERFAMILY"/>
    <property type="match status" value="1"/>
</dbReference>